<sequence length="56" mass="6500">MVPTERIQPSVVSKTMTKQPELKSSPHVVTPMDVEADRRKLEMLEKGESHRSWRKP</sequence>
<proteinExistence type="predicted"/>
<evidence type="ECO:0000313" key="2">
    <source>
        <dbReference type="EMBL" id="KOM38363.1"/>
    </source>
</evidence>
<organism evidence="2 3">
    <name type="scientific">Phaseolus angularis</name>
    <name type="common">Azuki bean</name>
    <name type="synonym">Vigna angularis</name>
    <dbReference type="NCBI Taxonomy" id="3914"/>
    <lineage>
        <taxon>Eukaryota</taxon>
        <taxon>Viridiplantae</taxon>
        <taxon>Streptophyta</taxon>
        <taxon>Embryophyta</taxon>
        <taxon>Tracheophyta</taxon>
        <taxon>Spermatophyta</taxon>
        <taxon>Magnoliopsida</taxon>
        <taxon>eudicotyledons</taxon>
        <taxon>Gunneridae</taxon>
        <taxon>Pentapetalae</taxon>
        <taxon>rosids</taxon>
        <taxon>fabids</taxon>
        <taxon>Fabales</taxon>
        <taxon>Fabaceae</taxon>
        <taxon>Papilionoideae</taxon>
        <taxon>50 kb inversion clade</taxon>
        <taxon>NPAAA clade</taxon>
        <taxon>indigoferoid/millettioid clade</taxon>
        <taxon>Phaseoleae</taxon>
        <taxon>Vigna</taxon>
    </lineage>
</organism>
<accession>A0A0L9U6A9</accession>
<dbReference type="EMBL" id="CM003373">
    <property type="protein sequence ID" value="KOM38363.1"/>
    <property type="molecule type" value="Genomic_DNA"/>
</dbReference>
<reference evidence="3" key="1">
    <citation type="journal article" date="2015" name="Proc. Natl. Acad. Sci. U.S.A.">
        <title>Genome sequencing of adzuki bean (Vigna angularis) provides insight into high starch and low fat accumulation and domestication.</title>
        <authorList>
            <person name="Yang K."/>
            <person name="Tian Z."/>
            <person name="Chen C."/>
            <person name="Luo L."/>
            <person name="Zhao B."/>
            <person name="Wang Z."/>
            <person name="Yu L."/>
            <person name="Li Y."/>
            <person name="Sun Y."/>
            <person name="Li W."/>
            <person name="Chen Y."/>
            <person name="Li Y."/>
            <person name="Zhang Y."/>
            <person name="Ai D."/>
            <person name="Zhao J."/>
            <person name="Shang C."/>
            <person name="Ma Y."/>
            <person name="Wu B."/>
            <person name="Wang M."/>
            <person name="Gao L."/>
            <person name="Sun D."/>
            <person name="Zhang P."/>
            <person name="Guo F."/>
            <person name="Wang W."/>
            <person name="Li Y."/>
            <person name="Wang J."/>
            <person name="Varshney R.K."/>
            <person name="Wang J."/>
            <person name="Ling H.Q."/>
            <person name="Wan P."/>
        </authorList>
    </citation>
    <scope>NUCLEOTIDE SEQUENCE</scope>
    <source>
        <strain evidence="3">cv. Jingnong 6</strain>
    </source>
</reference>
<dbReference type="AlphaFoldDB" id="A0A0L9U6A9"/>
<evidence type="ECO:0000256" key="1">
    <source>
        <dbReference type="SAM" id="MobiDB-lite"/>
    </source>
</evidence>
<protein>
    <submittedName>
        <fullName evidence="2">Uncharacterized protein</fullName>
    </submittedName>
</protein>
<name>A0A0L9U6A9_PHAAN</name>
<dbReference type="Gramene" id="KOM38363">
    <property type="protein sequence ID" value="KOM38363"/>
    <property type="gene ID" value="LR48_Vigan03g174500"/>
</dbReference>
<dbReference type="Proteomes" id="UP000053144">
    <property type="component" value="Chromosome 3"/>
</dbReference>
<feature type="region of interest" description="Disordered" evidence="1">
    <location>
        <begin position="1"/>
        <end position="36"/>
    </location>
</feature>
<evidence type="ECO:0000313" key="3">
    <source>
        <dbReference type="Proteomes" id="UP000053144"/>
    </source>
</evidence>
<gene>
    <name evidence="2" type="ORF">LR48_Vigan03g174500</name>
</gene>